<dbReference type="CDD" id="cd02440">
    <property type="entry name" value="AdoMet_MTases"/>
    <property type="match status" value="1"/>
</dbReference>
<evidence type="ECO:0000256" key="3">
    <source>
        <dbReference type="SAM" id="MobiDB-lite"/>
    </source>
</evidence>
<dbReference type="EMBL" id="PHAO01000001">
    <property type="protein sequence ID" value="PKN02922.1"/>
    <property type="molecule type" value="Genomic_DNA"/>
</dbReference>
<comment type="caution">
    <text evidence="4">The sequence shown here is derived from an EMBL/GenBank/DDBJ whole genome shotgun (WGS) entry which is preliminary data.</text>
</comment>
<evidence type="ECO:0008006" key="6">
    <source>
        <dbReference type="Google" id="ProtNLM"/>
    </source>
</evidence>
<dbReference type="Proteomes" id="UP000233417">
    <property type="component" value="Unassembled WGS sequence"/>
</dbReference>
<reference evidence="4 5" key="1">
    <citation type="journal article" date="2017" name="ISME J.">
        <title>Potential for microbial H2 and metal transformations associated with novel bacteria and archaea in deep terrestrial subsurface sediments.</title>
        <authorList>
            <person name="Hernsdorf A.W."/>
            <person name="Amano Y."/>
            <person name="Miyakawa K."/>
            <person name="Ise K."/>
            <person name="Suzuki Y."/>
            <person name="Anantharaman K."/>
            <person name="Probst A."/>
            <person name="Burstein D."/>
            <person name="Thomas B.C."/>
            <person name="Banfield J.F."/>
        </authorList>
    </citation>
    <scope>NUCLEOTIDE SEQUENCE [LARGE SCALE GENOMIC DNA]</scope>
    <source>
        <strain evidence="4">HGW-Dojkabacteria-1</strain>
    </source>
</reference>
<feature type="region of interest" description="Disordered" evidence="3">
    <location>
        <begin position="1"/>
        <end position="21"/>
    </location>
</feature>
<dbReference type="Pfam" id="PF03602">
    <property type="entry name" value="Cons_hypoth95"/>
    <property type="match status" value="1"/>
</dbReference>
<protein>
    <recommendedName>
        <fullName evidence="6">16S rRNA (Guanine(966)-N(2))-methyltransferase RsmD</fullName>
    </recommendedName>
</protein>
<dbReference type="PANTHER" id="PTHR43542:SF1">
    <property type="entry name" value="METHYLTRANSFERASE"/>
    <property type="match status" value="1"/>
</dbReference>
<keyword evidence="2" id="KW-0808">Transferase</keyword>
<proteinExistence type="predicted"/>
<dbReference type="PANTHER" id="PTHR43542">
    <property type="entry name" value="METHYLTRANSFERASE"/>
    <property type="match status" value="1"/>
</dbReference>
<dbReference type="InterPro" id="IPR002052">
    <property type="entry name" value="DNA_methylase_N6_adenine_CS"/>
</dbReference>
<name>A0A2N2F3Z2_9BACT</name>
<evidence type="ECO:0000313" key="4">
    <source>
        <dbReference type="EMBL" id="PKN02922.1"/>
    </source>
</evidence>
<evidence type="ECO:0000313" key="5">
    <source>
        <dbReference type="Proteomes" id="UP000233417"/>
    </source>
</evidence>
<evidence type="ECO:0000256" key="1">
    <source>
        <dbReference type="ARBA" id="ARBA00022603"/>
    </source>
</evidence>
<gene>
    <name evidence="4" type="ORF">CVU76_02765</name>
</gene>
<keyword evidence="1" id="KW-0489">Methyltransferase</keyword>
<dbReference type="GO" id="GO:0031167">
    <property type="term" value="P:rRNA methylation"/>
    <property type="evidence" value="ECO:0007669"/>
    <property type="project" value="InterPro"/>
</dbReference>
<dbReference type="PROSITE" id="PS00092">
    <property type="entry name" value="N6_MTASE"/>
    <property type="match status" value="1"/>
</dbReference>
<dbReference type="SUPFAM" id="SSF53335">
    <property type="entry name" value="S-adenosyl-L-methionine-dependent methyltransferases"/>
    <property type="match status" value="1"/>
</dbReference>
<dbReference type="GO" id="GO:0003676">
    <property type="term" value="F:nucleic acid binding"/>
    <property type="evidence" value="ECO:0007669"/>
    <property type="project" value="InterPro"/>
</dbReference>
<dbReference type="AlphaFoldDB" id="A0A2N2F3Z2"/>
<evidence type="ECO:0000256" key="2">
    <source>
        <dbReference type="ARBA" id="ARBA00022679"/>
    </source>
</evidence>
<dbReference type="GO" id="GO:0008168">
    <property type="term" value="F:methyltransferase activity"/>
    <property type="evidence" value="ECO:0007669"/>
    <property type="project" value="UniProtKB-KW"/>
</dbReference>
<accession>A0A2N2F3Z2</accession>
<organism evidence="4 5">
    <name type="scientific">Candidatus Dojkabacteria bacterium HGW-Dojkabacteria-1</name>
    <dbReference type="NCBI Taxonomy" id="2013761"/>
    <lineage>
        <taxon>Bacteria</taxon>
        <taxon>Candidatus Dojkabacteria</taxon>
    </lineage>
</organism>
<dbReference type="InterPro" id="IPR029063">
    <property type="entry name" value="SAM-dependent_MTases_sf"/>
</dbReference>
<dbReference type="Gene3D" id="3.40.50.150">
    <property type="entry name" value="Vaccinia Virus protein VP39"/>
    <property type="match status" value="1"/>
</dbReference>
<sequence>MSLKFDSAKKLRKEKTKHKVESWEEYEQREESFIKERLQSKEPTISAQVRITGGKAKNFHIDIPRTTRPLTDRMKVRIFDLLREDVNKKTVLDLYAGAGSFGLEALSRGAKEATFVDASKQAFQVISANVAHTGFLPTSTVVKSKVEEYLFKKIKEDITFDIIFMDPPYKLYNTKRVFKMQEVVNHASYLLPGVRNPESKKFKGVLIIKHPRRYPIDNLLLEYVKRVETFEFGLNSISFFIVK</sequence>
<dbReference type="InterPro" id="IPR004398">
    <property type="entry name" value="RNA_MeTrfase_RsmD"/>
</dbReference>